<name>A0ABS1DQH5_RUBGE</name>
<evidence type="ECO:0008006" key="3">
    <source>
        <dbReference type="Google" id="ProtNLM"/>
    </source>
</evidence>
<dbReference type="Proteomes" id="UP001041814">
    <property type="component" value="Unassembled WGS sequence"/>
</dbReference>
<dbReference type="CDD" id="cd21631">
    <property type="entry name" value="RHH_CopG_NikR-like"/>
    <property type="match status" value="1"/>
</dbReference>
<organism evidence="1 2">
    <name type="scientific">Rubrivivax gelatinosus</name>
    <name type="common">Rhodocyclus gelatinosus</name>
    <name type="synonym">Rhodopseudomonas gelatinosa</name>
    <dbReference type="NCBI Taxonomy" id="28068"/>
    <lineage>
        <taxon>Bacteria</taxon>
        <taxon>Pseudomonadati</taxon>
        <taxon>Pseudomonadota</taxon>
        <taxon>Betaproteobacteria</taxon>
        <taxon>Burkholderiales</taxon>
        <taxon>Sphaerotilaceae</taxon>
        <taxon>Rubrivivax</taxon>
    </lineage>
</organism>
<gene>
    <name evidence="1" type="ORF">CKO43_05605</name>
</gene>
<accession>A0ABS1DQH5</accession>
<reference evidence="1" key="1">
    <citation type="submission" date="2017-08" db="EMBL/GenBank/DDBJ databases">
        <authorList>
            <person name="Imhoff J.F."/>
            <person name="Rahn T."/>
            <person name="Kuenzel S."/>
            <person name="Neulinger S.C."/>
        </authorList>
    </citation>
    <scope>NUCLEOTIDE SEQUENCE</scope>
    <source>
        <strain evidence="1">IM 151</strain>
    </source>
</reference>
<dbReference type="RefSeq" id="WP_200378106.1">
    <property type="nucleotide sequence ID" value="NZ_NRRU01000014.1"/>
</dbReference>
<proteinExistence type="predicted"/>
<keyword evidence="2" id="KW-1185">Reference proteome</keyword>
<evidence type="ECO:0000313" key="2">
    <source>
        <dbReference type="Proteomes" id="UP001041814"/>
    </source>
</evidence>
<dbReference type="EMBL" id="NRRU01000014">
    <property type="protein sequence ID" value="MBK1712252.1"/>
    <property type="molecule type" value="Genomic_DNA"/>
</dbReference>
<evidence type="ECO:0000313" key="1">
    <source>
        <dbReference type="EMBL" id="MBK1712252.1"/>
    </source>
</evidence>
<protein>
    <recommendedName>
        <fullName evidence="3">Antitoxin</fullName>
    </recommendedName>
</protein>
<sequence length="81" mass="8524">MRTTLDIDDDLLAAAKELARREGVSAGQVVSRLMRQSLSGVAEVAVPAAARRVAGFRPFGAREGVVATNSQVDTLRDGEAV</sequence>
<reference evidence="1" key="2">
    <citation type="journal article" date="2020" name="Microorganisms">
        <title>Osmotic Adaptation and Compatible Solute Biosynthesis of Phototrophic Bacteria as Revealed from Genome Analyses.</title>
        <authorList>
            <person name="Imhoff J.F."/>
            <person name="Rahn T."/>
            <person name="Kunzel S."/>
            <person name="Keller A."/>
            <person name="Neulinger S.C."/>
        </authorList>
    </citation>
    <scope>NUCLEOTIDE SEQUENCE</scope>
    <source>
        <strain evidence="1">IM 151</strain>
    </source>
</reference>
<comment type="caution">
    <text evidence="1">The sequence shown here is derived from an EMBL/GenBank/DDBJ whole genome shotgun (WGS) entry which is preliminary data.</text>
</comment>